<evidence type="ECO:0000256" key="3">
    <source>
        <dbReference type="ARBA" id="ARBA00022705"/>
    </source>
</evidence>
<gene>
    <name evidence="10" type="ORF">Glove_43g13</name>
</gene>
<dbReference type="GO" id="GO:0031391">
    <property type="term" value="C:Elg1 RFC-like complex"/>
    <property type="evidence" value="ECO:0007669"/>
    <property type="project" value="TreeGrafter"/>
</dbReference>
<protein>
    <recommendedName>
        <fullName evidence="7">Replication factor C subunit 3</fullName>
    </recommendedName>
</protein>
<dbReference type="Gene3D" id="1.20.272.10">
    <property type="match status" value="1"/>
</dbReference>
<dbReference type="SUPFAM" id="SSF48019">
    <property type="entry name" value="post-AAA+ oligomerization domain-like"/>
    <property type="match status" value="1"/>
</dbReference>
<evidence type="ECO:0000256" key="8">
    <source>
        <dbReference type="SAM" id="MobiDB-lite"/>
    </source>
</evidence>
<dbReference type="NCBIfam" id="NF001679">
    <property type="entry name" value="PRK00440.1"/>
    <property type="match status" value="1"/>
</dbReference>
<dbReference type="InterPro" id="IPR027417">
    <property type="entry name" value="P-loop_NTPase"/>
</dbReference>
<dbReference type="Pfam" id="PF08542">
    <property type="entry name" value="Rep_fac_C"/>
    <property type="match status" value="1"/>
</dbReference>
<dbReference type="PANTHER" id="PTHR11669">
    <property type="entry name" value="REPLICATION FACTOR C / DNA POLYMERASE III GAMMA-TAU SUBUNIT"/>
    <property type="match status" value="1"/>
</dbReference>
<evidence type="ECO:0000256" key="1">
    <source>
        <dbReference type="ARBA" id="ARBA00004123"/>
    </source>
</evidence>
<dbReference type="SMART" id="SM00382">
    <property type="entry name" value="AAA"/>
    <property type="match status" value="1"/>
</dbReference>
<keyword evidence="3" id="KW-0235">DNA replication</keyword>
<dbReference type="EMBL" id="PQFF01000041">
    <property type="protein sequence ID" value="RHZ86866.1"/>
    <property type="molecule type" value="Genomic_DNA"/>
</dbReference>
<dbReference type="GO" id="GO:0016887">
    <property type="term" value="F:ATP hydrolysis activity"/>
    <property type="evidence" value="ECO:0007669"/>
    <property type="project" value="InterPro"/>
</dbReference>
<comment type="similarity">
    <text evidence="2">Belongs to the activator 1 small subunits family.</text>
</comment>
<dbReference type="InterPro" id="IPR003959">
    <property type="entry name" value="ATPase_AAA_core"/>
</dbReference>
<comment type="caution">
    <text evidence="10">The sequence shown here is derived from an EMBL/GenBank/DDBJ whole genome shotgun (WGS) entry which is preliminary data.</text>
</comment>
<feature type="domain" description="AAA+ ATPase" evidence="9">
    <location>
        <begin position="76"/>
        <end position="219"/>
    </location>
</feature>
<dbReference type="GO" id="GO:0006271">
    <property type="term" value="P:DNA strand elongation involved in DNA replication"/>
    <property type="evidence" value="ECO:0007669"/>
    <property type="project" value="UniProtKB-ARBA"/>
</dbReference>
<dbReference type="Gene3D" id="3.40.50.300">
    <property type="entry name" value="P-loop containing nucleotide triphosphate hydrolases"/>
    <property type="match status" value="1"/>
</dbReference>
<dbReference type="GO" id="GO:0005663">
    <property type="term" value="C:DNA replication factor C complex"/>
    <property type="evidence" value="ECO:0007669"/>
    <property type="project" value="TreeGrafter"/>
</dbReference>
<evidence type="ECO:0000313" key="10">
    <source>
        <dbReference type="EMBL" id="RHZ86866.1"/>
    </source>
</evidence>
<dbReference type="GO" id="GO:0003677">
    <property type="term" value="F:DNA binding"/>
    <property type="evidence" value="ECO:0007669"/>
    <property type="project" value="InterPro"/>
</dbReference>
<dbReference type="FunFam" id="1.10.8.60:FF:000028">
    <property type="entry name" value="Replication factor C subunit 5"/>
    <property type="match status" value="1"/>
</dbReference>
<dbReference type="GO" id="GO:0031390">
    <property type="term" value="C:Ctf18 RFC-like complex"/>
    <property type="evidence" value="ECO:0007669"/>
    <property type="project" value="TreeGrafter"/>
</dbReference>
<dbReference type="Proteomes" id="UP000266861">
    <property type="component" value="Unassembled WGS sequence"/>
</dbReference>
<dbReference type="GO" id="GO:0003689">
    <property type="term" value="F:DNA clamp loader activity"/>
    <property type="evidence" value="ECO:0007669"/>
    <property type="project" value="TreeGrafter"/>
</dbReference>
<dbReference type="InterPro" id="IPR050238">
    <property type="entry name" value="DNA_Rep/Repair_Clamp_Loader"/>
</dbReference>
<dbReference type="AlphaFoldDB" id="A0A397JLL0"/>
<dbReference type="InterPro" id="IPR008921">
    <property type="entry name" value="DNA_pol3_clamp-load_cplx_C"/>
</dbReference>
<dbReference type="SUPFAM" id="SSF52540">
    <property type="entry name" value="P-loop containing nucleoside triphosphate hydrolases"/>
    <property type="match status" value="1"/>
</dbReference>
<keyword evidence="6" id="KW-0539">Nucleus</keyword>
<dbReference type="CDD" id="cd00009">
    <property type="entry name" value="AAA"/>
    <property type="match status" value="1"/>
</dbReference>
<evidence type="ECO:0000256" key="6">
    <source>
        <dbReference type="ARBA" id="ARBA00023242"/>
    </source>
</evidence>
<name>A0A397JLL0_9GLOM</name>
<dbReference type="InterPro" id="IPR003593">
    <property type="entry name" value="AAA+_ATPase"/>
</dbReference>
<organism evidence="10 11">
    <name type="scientific">Diversispora epigaea</name>
    <dbReference type="NCBI Taxonomy" id="1348612"/>
    <lineage>
        <taxon>Eukaryota</taxon>
        <taxon>Fungi</taxon>
        <taxon>Fungi incertae sedis</taxon>
        <taxon>Mucoromycota</taxon>
        <taxon>Glomeromycotina</taxon>
        <taxon>Glomeromycetes</taxon>
        <taxon>Diversisporales</taxon>
        <taxon>Diversisporaceae</taxon>
        <taxon>Diversispora</taxon>
    </lineage>
</organism>
<evidence type="ECO:0000256" key="4">
    <source>
        <dbReference type="ARBA" id="ARBA00022741"/>
    </source>
</evidence>
<accession>A0A397JLL0</accession>
<comment type="subcellular location">
    <subcellularLocation>
        <location evidence="1">Nucleus</location>
    </subcellularLocation>
</comment>
<evidence type="ECO:0000256" key="2">
    <source>
        <dbReference type="ARBA" id="ARBA00005378"/>
    </source>
</evidence>
<dbReference type="STRING" id="1348612.A0A397JLL0"/>
<dbReference type="PANTHER" id="PTHR11669:SF9">
    <property type="entry name" value="REPLICATION FACTOR C SUBUNIT 5"/>
    <property type="match status" value="1"/>
</dbReference>
<reference evidence="10 11" key="1">
    <citation type="submission" date="2018-08" db="EMBL/GenBank/DDBJ databases">
        <title>Genome and evolution of the arbuscular mycorrhizal fungus Diversispora epigaea (formerly Glomus versiforme) and its bacterial endosymbionts.</title>
        <authorList>
            <person name="Sun X."/>
            <person name="Fei Z."/>
            <person name="Harrison M."/>
        </authorList>
    </citation>
    <scope>NUCLEOTIDE SEQUENCE [LARGE SCALE GENOMIC DNA]</scope>
    <source>
        <strain evidence="10 11">IT104</strain>
    </source>
</reference>
<dbReference type="InterPro" id="IPR013748">
    <property type="entry name" value="Rep_factorC_C"/>
</dbReference>
<evidence type="ECO:0000256" key="7">
    <source>
        <dbReference type="ARBA" id="ARBA00070184"/>
    </source>
</evidence>
<proteinExistence type="inferred from homology"/>
<sequence>MSDIEMDIEEEGERSPSPIRFSSSAKGKSKLKYEGVPPTGKDNLPWVEKYRPQTLEEIVSHEDVVSTIERFIEKDRVPHLLFYGPPGTGKTTAILAFARKLYGPSWKNMVLELNASDDRGINVVREEIKTYASMQRMFSNGFKLIILDEADSMTNAAQNALRRIVEKYTRNVRFCIICNYISKIIPAVQSRCTRFRFSPIKEKEARSRIEYIIQCENVNISPDGISALQKIANGDMRKALNVLQACHAAYNYIDETVVYKCTGNPEPEDIKYIVNTMLNDEFTTAYSNVQKLKREKGLALQDIVTEVHKYLNDFEIPRKAIVFLIDQLSQIQYNLSTGGTEHAQTASMVGTFKTALDMINK</sequence>
<keyword evidence="5" id="KW-0067">ATP-binding</keyword>
<dbReference type="FunFam" id="1.20.272.10:FF:000004">
    <property type="entry name" value="Replication factor C subunit 5"/>
    <property type="match status" value="1"/>
</dbReference>
<evidence type="ECO:0000313" key="11">
    <source>
        <dbReference type="Proteomes" id="UP000266861"/>
    </source>
</evidence>
<dbReference type="CDD" id="cd18140">
    <property type="entry name" value="HLD_clamp_RFC"/>
    <property type="match status" value="1"/>
</dbReference>
<dbReference type="Pfam" id="PF00004">
    <property type="entry name" value="AAA"/>
    <property type="match status" value="1"/>
</dbReference>
<dbReference type="GO" id="GO:0031389">
    <property type="term" value="C:Rad17 RFC-like complex"/>
    <property type="evidence" value="ECO:0007669"/>
    <property type="project" value="TreeGrafter"/>
</dbReference>
<keyword evidence="11" id="KW-1185">Reference proteome</keyword>
<keyword evidence="4" id="KW-0547">Nucleotide-binding</keyword>
<dbReference type="FunFam" id="3.40.50.300:FF:000129">
    <property type="entry name" value="Replication factor C subunit 5"/>
    <property type="match status" value="1"/>
</dbReference>
<feature type="compositionally biased region" description="Acidic residues" evidence="8">
    <location>
        <begin position="1"/>
        <end position="12"/>
    </location>
</feature>
<dbReference type="Gene3D" id="1.10.8.60">
    <property type="match status" value="1"/>
</dbReference>
<dbReference type="OrthoDB" id="4199794at2759"/>
<dbReference type="InterPro" id="IPR047854">
    <property type="entry name" value="RFC_lid"/>
</dbReference>
<feature type="region of interest" description="Disordered" evidence="8">
    <location>
        <begin position="1"/>
        <end position="37"/>
    </location>
</feature>
<dbReference type="GO" id="GO:0006281">
    <property type="term" value="P:DNA repair"/>
    <property type="evidence" value="ECO:0007669"/>
    <property type="project" value="TreeGrafter"/>
</dbReference>
<evidence type="ECO:0000256" key="5">
    <source>
        <dbReference type="ARBA" id="ARBA00022840"/>
    </source>
</evidence>
<evidence type="ECO:0000259" key="9">
    <source>
        <dbReference type="SMART" id="SM00382"/>
    </source>
</evidence>
<dbReference type="GO" id="GO:0005524">
    <property type="term" value="F:ATP binding"/>
    <property type="evidence" value="ECO:0007669"/>
    <property type="project" value="UniProtKB-KW"/>
</dbReference>